<proteinExistence type="inferred from homology"/>
<evidence type="ECO:0000256" key="1">
    <source>
        <dbReference type="ARBA" id="ARBA00038232"/>
    </source>
</evidence>
<comment type="similarity">
    <text evidence="1">Belongs to the IS150/IS1296 orfA family.</text>
</comment>
<protein>
    <submittedName>
        <fullName evidence="4">Helix-turn-helix domain-containing protein</fullName>
    </submittedName>
</protein>
<evidence type="ECO:0000259" key="3">
    <source>
        <dbReference type="Pfam" id="PF13518"/>
    </source>
</evidence>
<evidence type="ECO:0000313" key="5">
    <source>
        <dbReference type="Proteomes" id="UP000243626"/>
    </source>
</evidence>
<dbReference type="InterPro" id="IPR052057">
    <property type="entry name" value="IS150/IS1296_orfA-like"/>
</dbReference>
<sequence>MKYKKHSFEFKVKVVNEYLNEAGGYKFLGEKHNVDRLLVQTWVKQYNTYGYQGLTKSLSNTQYTSEFKLAVLKYREENQLSYRETAEHFGIKHFSTIANWNRKIQEGGPAALEGKQGRPIKHMPNKEHNQKQLSKSEPLNETEREELERLREELRMKELENIILKKLNALPTDPTDKKRK</sequence>
<dbReference type="PANTHER" id="PTHR33795:SF1">
    <property type="entry name" value="INSERTION ELEMENT IS150 PROTEIN INSJ"/>
    <property type="match status" value="1"/>
</dbReference>
<dbReference type="AlphaFoldDB" id="A0AAF0YJT5"/>
<dbReference type="InterPro" id="IPR055247">
    <property type="entry name" value="InsJ-like_HTH"/>
</dbReference>
<evidence type="ECO:0000313" key="4">
    <source>
        <dbReference type="EMBL" id="WOS96690.1"/>
    </source>
</evidence>
<evidence type="ECO:0000256" key="2">
    <source>
        <dbReference type="SAM" id="MobiDB-lite"/>
    </source>
</evidence>
<reference evidence="4 5" key="2">
    <citation type="submission" date="2023-10" db="EMBL/GenBank/DDBJ databases">
        <authorList>
            <person name="Choi B."/>
        </authorList>
    </citation>
    <scope>NUCLEOTIDE SEQUENCE [LARGE SCALE GENOMIC DNA]</scope>
    <source>
        <strain evidence="4 5">UMB0959</strain>
    </source>
</reference>
<keyword evidence="5" id="KW-1185">Reference proteome</keyword>
<organism evidence="4 5">
    <name type="scientific">Nosocomiicoccus massiliensis</name>
    <dbReference type="NCBI Taxonomy" id="1232430"/>
    <lineage>
        <taxon>Bacteria</taxon>
        <taxon>Bacillati</taxon>
        <taxon>Bacillota</taxon>
        <taxon>Bacilli</taxon>
        <taxon>Bacillales</taxon>
        <taxon>Staphylococcaceae</taxon>
        <taxon>Nosocomiicoccus</taxon>
    </lineage>
</organism>
<dbReference type="InterPro" id="IPR036388">
    <property type="entry name" value="WH-like_DNA-bd_sf"/>
</dbReference>
<name>A0AAF0YJT5_9STAP</name>
<dbReference type="KEGG" id="nmy:CJ229_002800"/>
<dbReference type="InterPro" id="IPR009057">
    <property type="entry name" value="Homeodomain-like_sf"/>
</dbReference>
<dbReference type="Gene3D" id="1.10.10.10">
    <property type="entry name" value="Winged helix-like DNA-binding domain superfamily/Winged helix DNA-binding domain"/>
    <property type="match status" value="2"/>
</dbReference>
<feature type="region of interest" description="Disordered" evidence="2">
    <location>
        <begin position="109"/>
        <end position="146"/>
    </location>
</feature>
<reference evidence="5" key="1">
    <citation type="submission" date="2017-09" db="EMBL/GenBank/DDBJ databases">
        <title>Bacterial strain isolated from the female urinary microbiota.</title>
        <authorList>
            <person name="Thomas-White K."/>
            <person name="Kumar N."/>
            <person name="Forster S."/>
            <person name="Putonti C."/>
            <person name="Lawley T."/>
            <person name="Wolfe A.J."/>
        </authorList>
    </citation>
    <scope>NUCLEOTIDE SEQUENCE [LARGE SCALE GENOMIC DNA]</scope>
    <source>
        <strain evidence="5">UMB0959</strain>
    </source>
</reference>
<dbReference type="PANTHER" id="PTHR33795">
    <property type="entry name" value="INSERTION ELEMENT IS150 PROTEIN INSJ"/>
    <property type="match status" value="1"/>
</dbReference>
<accession>A0AAF0YJT5</accession>
<feature type="domain" description="Insertion element IS150 protein InsJ-like helix-turn-helix" evidence="3">
    <location>
        <begin position="67"/>
        <end position="119"/>
    </location>
</feature>
<gene>
    <name evidence="4" type="ORF">CJ229_002800</name>
</gene>
<dbReference type="Pfam" id="PF13518">
    <property type="entry name" value="HTH_28"/>
    <property type="match status" value="1"/>
</dbReference>
<dbReference type="SUPFAM" id="SSF46689">
    <property type="entry name" value="Homeodomain-like"/>
    <property type="match status" value="2"/>
</dbReference>
<dbReference type="EMBL" id="CP136964">
    <property type="protein sequence ID" value="WOS96690.1"/>
    <property type="molecule type" value="Genomic_DNA"/>
</dbReference>
<dbReference type="RefSeq" id="WP_317846616.1">
    <property type="nucleotide sequence ID" value="NZ_CP136964.1"/>
</dbReference>
<dbReference type="Proteomes" id="UP000243626">
    <property type="component" value="Chromosome"/>
</dbReference>